<dbReference type="InterPro" id="IPR006091">
    <property type="entry name" value="Acyl-CoA_Oxase/DH_mid-dom"/>
</dbReference>
<dbReference type="RefSeq" id="WP_189052565.1">
    <property type="nucleotide sequence ID" value="NZ_BMJQ01000037.1"/>
</dbReference>
<keyword evidence="4 6" id="KW-0274">FAD</keyword>
<evidence type="ECO:0000256" key="3">
    <source>
        <dbReference type="ARBA" id="ARBA00022630"/>
    </source>
</evidence>
<dbReference type="Pfam" id="PF02771">
    <property type="entry name" value="Acyl-CoA_dh_N"/>
    <property type="match status" value="1"/>
</dbReference>
<dbReference type="GO" id="GO:0033539">
    <property type="term" value="P:fatty acid beta-oxidation using acyl-CoA dehydrogenase"/>
    <property type="evidence" value="ECO:0007669"/>
    <property type="project" value="TreeGrafter"/>
</dbReference>
<comment type="similarity">
    <text evidence="2 6">Belongs to the acyl-CoA dehydrogenase family.</text>
</comment>
<evidence type="ECO:0000256" key="5">
    <source>
        <dbReference type="ARBA" id="ARBA00023002"/>
    </source>
</evidence>
<keyword evidence="3 6" id="KW-0285">Flavoprotein</keyword>
<dbReference type="Gene3D" id="2.40.110.10">
    <property type="entry name" value="Butyryl-CoA Dehydrogenase, subunit A, domain 2"/>
    <property type="match status" value="1"/>
</dbReference>
<feature type="domain" description="Acyl-CoA dehydrogenase/oxidase C-terminal" evidence="7">
    <location>
        <begin position="238"/>
        <end position="386"/>
    </location>
</feature>
<reference evidence="10" key="1">
    <citation type="journal article" date="2014" name="Int. J. Syst. Evol. Microbiol.">
        <title>Complete genome sequence of Corynebacterium casei LMG S-19264T (=DSM 44701T), isolated from a smear-ripened cheese.</title>
        <authorList>
            <consortium name="US DOE Joint Genome Institute (JGI-PGF)"/>
            <person name="Walter F."/>
            <person name="Albersmeier A."/>
            <person name="Kalinowski J."/>
            <person name="Ruckert C."/>
        </authorList>
    </citation>
    <scope>NUCLEOTIDE SEQUENCE</scope>
    <source>
        <strain evidence="10">CGMCC 1.15725</strain>
    </source>
</reference>
<dbReference type="PROSITE" id="PS00072">
    <property type="entry name" value="ACYL_COA_DH_1"/>
    <property type="match status" value="1"/>
</dbReference>
<evidence type="ECO:0000256" key="4">
    <source>
        <dbReference type="ARBA" id="ARBA00022827"/>
    </source>
</evidence>
<comment type="cofactor">
    <cofactor evidence="1 6">
        <name>FAD</name>
        <dbReference type="ChEBI" id="CHEBI:57692"/>
    </cofactor>
</comment>
<dbReference type="AlphaFoldDB" id="A0A8J2Z208"/>
<evidence type="ECO:0000256" key="2">
    <source>
        <dbReference type="ARBA" id="ARBA00009347"/>
    </source>
</evidence>
<dbReference type="InterPro" id="IPR009075">
    <property type="entry name" value="AcylCo_DH/oxidase_C"/>
</dbReference>
<protein>
    <submittedName>
        <fullName evidence="10">Acyl-CoA dehydrogenase</fullName>
    </submittedName>
</protein>
<dbReference type="InterPro" id="IPR036250">
    <property type="entry name" value="AcylCo_DH-like_C"/>
</dbReference>
<dbReference type="EMBL" id="BMJQ01000037">
    <property type="protein sequence ID" value="GGF51128.1"/>
    <property type="molecule type" value="Genomic_DNA"/>
</dbReference>
<dbReference type="InterPro" id="IPR046373">
    <property type="entry name" value="Acyl-CoA_Oxase/DH_mid-dom_sf"/>
</dbReference>
<comment type="caution">
    <text evidence="10">The sequence shown here is derived from an EMBL/GenBank/DDBJ whole genome shotgun (WGS) entry which is preliminary data.</text>
</comment>
<dbReference type="SUPFAM" id="SSF47203">
    <property type="entry name" value="Acyl-CoA dehydrogenase C-terminal domain-like"/>
    <property type="match status" value="1"/>
</dbReference>
<gene>
    <name evidence="10" type="ORF">GCM10011611_66960</name>
</gene>
<keyword evidence="5 6" id="KW-0560">Oxidoreductase</keyword>
<dbReference type="GO" id="GO:0003995">
    <property type="term" value="F:acyl-CoA dehydrogenase activity"/>
    <property type="evidence" value="ECO:0007669"/>
    <property type="project" value="InterPro"/>
</dbReference>
<dbReference type="FunFam" id="2.40.110.10:FF:000002">
    <property type="entry name" value="Acyl-CoA dehydrogenase fadE12"/>
    <property type="match status" value="1"/>
</dbReference>
<reference evidence="10" key="2">
    <citation type="submission" date="2020-09" db="EMBL/GenBank/DDBJ databases">
        <authorList>
            <person name="Sun Q."/>
            <person name="Zhou Y."/>
        </authorList>
    </citation>
    <scope>NUCLEOTIDE SEQUENCE</scope>
    <source>
        <strain evidence="10">CGMCC 1.15725</strain>
    </source>
</reference>
<evidence type="ECO:0000313" key="10">
    <source>
        <dbReference type="EMBL" id="GGF51128.1"/>
    </source>
</evidence>
<dbReference type="Gene3D" id="1.10.540.10">
    <property type="entry name" value="Acyl-CoA dehydrogenase/oxidase, N-terminal domain"/>
    <property type="match status" value="1"/>
</dbReference>
<dbReference type="InterPro" id="IPR006089">
    <property type="entry name" value="Acyl-CoA_DH_CS"/>
</dbReference>
<dbReference type="InterPro" id="IPR050741">
    <property type="entry name" value="Acyl-CoA_dehydrogenase"/>
</dbReference>
<dbReference type="GO" id="GO:0050660">
    <property type="term" value="F:flavin adenine dinucleotide binding"/>
    <property type="evidence" value="ECO:0007669"/>
    <property type="project" value="InterPro"/>
</dbReference>
<dbReference type="InterPro" id="IPR037069">
    <property type="entry name" value="AcylCoA_DH/ox_N_sf"/>
</dbReference>
<evidence type="ECO:0000256" key="6">
    <source>
        <dbReference type="RuleBase" id="RU362125"/>
    </source>
</evidence>
<keyword evidence="11" id="KW-1185">Reference proteome</keyword>
<dbReference type="InterPro" id="IPR009100">
    <property type="entry name" value="AcylCoA_DH/oxidase_NM_dom_sf"/>
</dbReference>
<name>A0A8J2Z208_9PROT</name>
<proteinExistence type="inferred from homology"/>
<accession>A0A8J2Z208</accession>
<evidence type="ECO:0000259" key="7">
    <source>
        <dbReference type="Pfam" id="PF00441"/>
    </source>
</evidence>
<evidence type="ECO:0000313" key="11">
    <source>
        <dbReference type="Proteomes" id="UP000646365"/>
    </source>
</evidence>
<evidence type="ECO:0000259" key="8">
    <source>
        <dbReference type="Pfam" id="PF02770"/>
    </source>
</evidence>
<feature type="domain" description="Acyl-CoA oxidase/dehydrogenase middle" evidence="8">
    <location>
        <begin position="129"/>
        <end position="225"/>
    </location>
</feature>
<organism evidence="10 11">
    <name type="scientific">Aliidongia dinghuensis</name>
    <dbReference type="NCBI Taxonomy" id="1867774"/>
    <lineage>
        <taxon>Bacteria</taxon>
        <taxon>Pseudomonadati</taxon>
        <taxon>Pseudomonadota</taxon>
        <taxon>Alphaproteobacteria</taxon>
        <taxon>Rhodospirillales</taxon>
        <taxon>Dongiaceae</taxon>
        <taxon>Aliidongia</taxon>
    </lineage>
</organism>
<sequence length="386" mass="42653">MDGRVMDEGLSLEHKAFRNTVQRFIRERMDPFCQKWEKAENGHPASLWREAGELGLLGLLIPAEEGGPGCDPLFPILLTEEIARSPAGASLGSITFGADLLTLLLIEFGTPEQKARYYPRILSGEVTQCIGISEPDAGSDVNAITTRARSDGDDFVINGQKTYISHGMLADLCYLVVKTDDDVERGRGSLTMLLMDLNTPGIERRRMDMIAAKASSTAELFFTDVRVPKSTILGKEGQGLGANISQFLLFDRVLMSLRAIAAARYAFDLTLDYVKERKVFGKRVFDFQNTQFKLGELKTKLIVADAFRRDLIAKFMSGILDHMTSSAAKLWCSEHEYAVTDDCLQLHGGFGCVAESPISKLFSFARIERIYGGTNEIQKGAIGRSL</sequence>
<dbReference type="PANTHER" id="PTHR48083">
    <property type="entry name" value="MEDIUM-CHAIN SPECIFIC ACYL-COA DEHYDROGENASE, MITOCHONDRIAL-RELATED"/>
    <property type="match status" value="1"/>
</dbReference>
<dbReference type="PANTHER" id="PTHR48083:SF6">
    <property type="entry name" value="ACYL-COA DEHYDROGENASE 6"/>
    <property type="match status" value="1"/>
</dbReference>
<dbReference type="Pfam" id="PF00441">
    <property type="entry name" value="Acyl-CoA_dh_1"/>
    <property type="match status" value="1"/>
</dbReference>
<dbReference type="GO" id="GO:0005737">
    <property type="term" value="C:cytoplasm"/>
    <property type="evidence" value="ECO:0007669"/>
    <property type="project" value="TreeGrafter"/>
</dbReference>
<dbReference type="Pfam" id="PF02770">
    <property type="entry name" value="Acyl-CoA_dh_M"/>
    <property type="match status" value="1"/>
</dbReference>
<dbReference type="Gene3D" id="1.20.140.10">
    <property type="entry name" value="Butyryl-CoA Dehydrogenase, subunit A, domain 3"/>
    <property type="match status" value="1"/>
</dbReference>
<dbReference type="SUPFAM" id="SSF56645">
    <property type="entry name" value="Acyl-CoA dehydrogenase NM domain-like"/>
    <property type="match status" value="1"/>
</dbReference>
<feature type="domain" description="Acyl-CoA dehydrogenase/oxidase N-terminal" evidence="9">
    <location>
        <begin position="13"/>
        <end position="125"/>
    </location>
</feature>
<dbReference type="InterPro" id="IPR013786">
    <property type="entry name" value="AcylCoA_DH/ox_N"/>
</dbReference>
<evidence type="ECO:0000256" key="1">
    <source>
        <dbReference type="ARBA" id="ARBA00001974"/>
    </source>
</evidence>
<dbReference type="Proteomes" id="UP000646365">
    <property type="component" value="Unassembled WGS sequence"/>
</dbReference>
<evidence type="ECO:0000259" key="9">
    <source>
        <dbReference type="Pfam" id="PF02771"/>
    </source>
</evidence>